<dbReference type="PANTHER" id="PTHR48105">
    <property type="entry name" value="THIOREDOXIN REDUCTASE 1-RELATED-RELATED"/>
    <property type="match status" value="1"/>
</dbReference>
<evidence type="ECO:0000313" key="7">
    <source>
        <dbReference type="Proteomes" id="UP001500620"/>
    </source>
</evidence>
<comment type="caution">
    <text evidence="6">The sequence shown here is derived from an EMBL/GenBank/DDBJ whole genome shotgun (WGS) entry which is preliminary data.</text>
</comment>
<evidence type="ECO:0000259" key="5">
    <source>
        <dbReference type="PROSITE" id="PS50042"/>
    </source>
</evidence>
<comment type="catalytic activity">
    <reaction evidence="3">
        <text>[thioredoxin]-dithiol + NADP(+) = [thioredoxin]-disulfide + NADPH + H(+)</text>
        <dbReference type="Rhea" id="RHEA:20345"/>
        <dbReference type="Rhea" id="RHEA-COMP:10698"/>
        <dbReference type="Rhea" id="RHEA-COMP:10700"/>
        <dbReference type="ChEBI" id="CHEBI:15378"/>
        <dbReference type="ChEBI" id="CHEBI:29950"/>
        <dbReference type="ChEBI" id="CHEBI:50058"/>
        <dbReference type="ChEBI" id="CHEBI:57783"/>
        <dbReference type="ChEBI" id="CHEBI:58349"/>
        <dbReference type="EC" id="1.8.1.9"/>
    </reaction>
</comment>
<gene>
    <name evidence="6" type="ORF">GCM10022255_039850</name>
</gene>
<dbReference type="InterPro" id="IPR036188">
    <property type="entry name" value="FAD/NAD-bd_sf"/>
</dbReference>
<dbReference type="Pfam" id="PF07992">
    <property type="entry name" value="Pyr_redox_2"/>
    <property type="match status" value="1"/>
</dbReference>
<feature type="domain" description="Cyclic nucleotide-binding" evidence="5">
    <location>
        <begin position="47"/>
        <end position="152"/>
    </location>
</feature>
<proteinExistence type="predicted"/>
<dbReference type="SUPFAM" id="SSF51905">
    <property type="entry name" value="FAD/NAD(P)-binding domain"/>
    <property type="match status" value="1"/>
</dbReference>
<dbReference type="Gene3D" id="2.60.120.10">
    <property type="entry name" value="Jelly Rolls"/>
    <property type="match status" value="1"/>
</dbReference>
<keyword evidence="2" id="KW-0560">Oxidoreductase</keyword>
<sequence>MTTDTSGRQGTAPAASEEPADGGRQLISLPGRSPVLDAAQVAVLRGYGRERDVAAGEVLFTDGDETYNLVVVLAGTADVIEGYGRPEASVVASYGPSEFLGEIGMLTGQRAFLSAVARFPGRVLDVPVEQLRLVMAHEPGLSDLVLRTFLLRHSVLMSRGTGLTLVGSRFDRDTRRLLEVLARNRLVWTWLDLEASPEAEQILQSLHIPVAELPIIIVPGGPVLRNPGGRVLLDALAISVDAGSYPPGVCDLLIVGGGPAGLAAAVYGASEGMATTLAEDTALGGQAGTSSRIENYLGFPAGLSGEELAARGALQAQKFGVRIKLAAKAAALSLQGGVHLVTFDDGEAIEAKSVIIATGARYNRLPVDRLAELEGVGVYYAATQAEAQACGAGPVAIVGGGNSAGQAALFLSRSCAAVHMIIRQDALDASMSRYLVDRIVRNPAIVVWPSTQVTALTGTSRLEAVRLSRGGRPDASELAVSGLFVFIGANPGTGWLSGQLAEDRQGFLLTGRDIPAGGWEDENSAPLLLETSRPGVFAVGDVRSGSVKRVAAAIGEGSMAVRLAFERLQSAGTPDRIDLATRENSLRPAPAGHVQAIQ</sequence>
<dbReference type="RefSeq" id="WP_345128592.1">
    <property type="nucleotide sequence ID" value="NZ_BAABAT010000010.1"/>
</dbReference>
<reference evidence="7" key="1">
    <citation type="journal article" date="2019" name="Int. J. Syst. Evol. Microbiol.">
        <title>The Global Catalogue of Microorganisms (GCM) 10K type strain sequencing project: providing services to taxonomists for standard genome sequencing and annotation.</title>
        <authorList>
            <consortium name="The Broad Institute Genomics Platform"/>
            <consortium name="The Broad Institute Genome Sequencing Center for Infectious Disease"/>
            <person name="Wu L."/>
            <person name="Ma J."/>
        </authorList>
    </citation>
    <scope>NUCLEOTIDE SEQUENCE [LARGE SCALE GENOMIC DNA]</scope>
    <source>
        <strain evidence="7">JCM 17441</strain>
    </source>
</reference>
<dbReference type="SUPFAM" id="SSF51206">
    <property type="entry name" value="cAMP-binding domain-like"/>
    <property type="match status" value="1"/>
</dbReference>
<name>A0ABP8D9K9_9ACTN</name>
<dbReference type="Gene3D" id="3.50.50.60">
    <property type="entry name" value="FAD/NAD(P)-binding domain"/>
    <property type="match status" value="2"/>
</dbReference>
<evidence type="ECO:0000256" key="1">
    <source>
        <dbReference type="ARBA" id="ARBA00022630"/>
    </source>
</evidence>
<dbReference type="Pfam" id="PF00027">
    <property type="entry name" value="cNMP_binding"/>
    <property type="match status" value="1"/>
</dbReference>
<dbReference type="InterPro" id="IPR014710">
    <property type="entry name" value="RmlC-like_jellyroll"/>
</dbReference>
<dbReference type="InterPro" id="IPR000595">
    <property type="entry name" value="cNMP-bd_dom"/>
</dbReference>
<protein>
    <submittedName>
        <fullName evidence="6">FAD-dependent oxidoreductase</fullName>
    </submittedName>
</protein>
<dbReference type="SMART" id="SM00100">
    <property type="entry name" value="cNMP"/>
    <property type="match status" value="1"/>
</dbReference>
<dbReference type="CDD" id="cd00038">
    <property type="entry name" value="CAP_ED"/>
    <property type="match status" value="1"/>
</dbReference>
<dbReference type="InterPro" id="IPR018490">
    <property type="entry name" value="cNMP-bd_dom_sf"/>
</dbReference>
<evidence type="ECO:0000256" key="4">
    <source>
        <dbReference type="SAM" id="MobiDB-lite"/>
    </source>
</evidence>
<dbReference type="InterPro" id="IPR023753">
    <property type="entry name" value="FAD/NAD-binding_dom"/>
</dbReference>
<keyword evidence="1" id="KW-0285">Flavoprotein</keyword>
<evidence type="ECO:0000313" key="6">
    <source>
        <dbReference type="EMBL" id="GAA4250596.1"/>
    </source>
</evidence>
<accession>A0ABP8D9K9</accession>
<evidence type="ECO:0000256" key="2">
    <source>
        <dbReference type="ARBA" id="ARBA00023002"/>
    </source>
</evidence>
<organism evidence="6 7">
    <name type="scientific">Dactylosporangium darangshiense</name>
    <dbReference type="NCBI Taxonomy" id="579108"/>
    <lineage>
        <taxon>Bacteria</taxon>
        <taxon>Bacillati</taxon>
        <taxon>Actinomycetota</taxon>
        <taxon>Actinomycetes</taxon>
        <taxon>Micromonosporales</taxon>
        <taxon>Micromonosporaceae</taxon>
        <taxon>Dactylosporangium</taxon>
    </lineage>
</organism>
<keyword evidence="7" id="KW-1185">Reference proteome</keyword>
<dbReference type="PROSITE" id="PS50042">
    <property type="entry name" value="CNMP_BINDING_3"/>
    <property type="match status" value="1"/>
</dbReference>
<feature type="region of interest" description="Disordered" evidence="4">
    <location>
        <begin position="1"/>
        <end position="25"/>
    </location>
</feature>
<dbReference type="EMBL" id="BAABAT010000010">
    <property type="protein sequence ID" value="GAA4250596.1"/>
    <property type="molecule type" value="Genomic_DNA"/>
</dbReference>
<dbReference type="PRINTS" id="PR00469">
    <property type="entry name" value="PNDRDTASEII"/>
</dbReference>
<dbReference type="InterPro" id="IPR050097">
    <property type="entry name" value="Ferredoxin-NADP_redctase_2"/>
</dbReference>
<dbReference type="PRINTS" id="PR00368">
    <property type="entry name" value="FADPNR"/>
</dbReference>
<evidence type="ECO:0000256" key="3">
    <source>
        <dbReference type="ARBA" id="ARBA00048132"/>
    </source>
</evidence>
<dbReference type="Proteomes" id="UP001500620">
    <property type="component" value="Unassembled WGS sequence"/>
</dbReference>